<feature type="compositionally biased region" description="Basic residues" evidence="1">
    <location>
        <begin position="193"/>
        <end position="203"/>
    </location>
</feature>
<feature type="transmembrane region" description="Helical" evidence="2">
    <location>
        <begin position="44"/>
        <end position="66"/>
    </location>
</feature>
<keyword evidence="2" id="KW-0472">Membrane</keyword>
<evidence type="ECO:0000256" key="2">
    <source>
        <dbReference type="SAM" id="Phobius"/>
    </source>
</evidence>
<name>A0A8J2WXZ2_9STRA</name>
<dbReference type="OrthoDB" id="441660at2759"/>
<feature type="region of interest" description="Disordered" evidence="1">
    <location>
        <begin position="177"/>
        <end position="225"/>
    </location>
</feature>
<evidence type="ECO:0000313" key="3">
    <source>
        <dbReference type="EMBL" id="CAH0366116.1"/>
    </source>
</evidence>
<organism evidence="3 4">
    <name type="scientific">Pelagomonas calceolata</name>
    <dbReference type="NCBI Taxonomy" id="35677"/>
    <lineage>
        <taxon>Eukaryota</taxon>
        <taxon>Sar</taxon>
        <taxon>Stramenopiles</taxon>
        <taxon>Ochrophyta</taxon>
        <taxon>Pelagophyceae</taxon>
        <taxon>Pelagomonadales</taxon>
        <taxon>Pelagomonadaceae</taxon>
        <taxon>Pelagomonas</taxon>
    </lineage>
</organism>
<proteinExistence type="predicted"/>
<protein>
    <submittedName>
        <fullName evidence="3">Uncharacterized protein</fullName>
    </submittedName>
</protein>
<gene>
    <name evidence="3" type="ORF">PECAL_1P25900</name>
</gene>
<dbReference type="Proteomes" id="UP000789595">
    <property type="component" value="Unassembled WGS sequence"/>
</dbReference>
<evidence type="ECO:0000256" key="1">
    <source>
        <dbReference type="SAM" id="MobiDB-lite"/>
    </source>
</evidence>
<feature type="transmembrane region" description="Helical" evidence="2">
    <location>
        <begin position="72"/>
        <end position="95"/>
    </location>
</feature>
<keyword evidence="2" id="KW-0812">Transmembrane</keyword>
<sequence length="892" mass="96037">MNIMRPSQRSPHGREGTVGIKTSAAMGDEDADGGCCTIKRGSGICILVLSIISFVGTVICALIASFTHMPLYAAFGWIHFVLLIYLISATSAYVCCRACGSKVTGGLAVGYCVLAFVTFIVLATGQQSAMEHYCEGTVECASISDWGDHDPECGHKTSSFSLCWLPETDDRRRRLAAAPAYAEPEEASEKKKEKTKKKDRKKDHTITKSSKIKTNESPSSSVQSLEQRRVLVTSCPITRDFCTNDASLPDNCNCGDCGYPACGDCDCDYYGDGQCCTGSCTSWLSAHERCHDAHATGDDVSCCVGGDIRATCQCAAHYEWWDDRRLSAVDEPRRLGHCCDYGAYCSCMESELGAGCTAPDCGGDDWDEDDEECDIETFSDLNSSPVGTTNHGAGDGWCYSDLDEFVGCAASPGDCWAMCLGYYGDGLVAIDWWSDEGGQCYCQHECECMEDVGAGAGYTVTRDSRVGALPHECGPDEGDGGDWDEDDDEDWMWENGCRPDYCTSWANDCCASMDWGEPATCANSYTPMPSNPSEDACEYTCCPASVTVSGSVTLYEDKSRGAGCDALSYINNVVDADSADHCCQDEDYCCDYGSCASDSDYCGHRFHCPEFRVTGDLTFEGITYEAAQDNTEVFVAAVADLCGVAASAVTVEIWRARRRRLAEGILVTYTVSVATANEAQTVTSVISSSSTADVDAAISKAATDAGVDDDFDVVTTTNVGTPTTLRSDGTHVDPTWYYSKWPDDCQHGGGGDDVCRAFRTQDDCINYCYQDDDDEQCEDVDDPEDCNWSIVTHVNAVAGWSTFFAGLVLFPTLVWVVLLFLVPDPQAAAPVTAAVELPRMQPQVMMVSPVSPGGGQPQVIMGQPQIVQAGQAPVIMGQPQVVQGAPSKLAEF</sequence>
<comment type="caution">
    <text evidence="3">The sequence shown here is derived from an EMBL/GenBank/DDBJ whole genome shotgun (WGS) entry which is preliminary data.</text>
</comment>
<dbReference type="EMBL" id="CAKKNE010000001">
    <property type="protein sequence ID" value="CAH0366116.1"/>
    <property type="molecule type" value="Genomic_DNA"/>
</dbReference>
<feature type="transmembrane region" description="Helical" evidence="2">
    <location>
        <begin position="797"/>
        <end position="822"/>
    </location>
</feature>
<feature type="compositionally biased region" description="Polar residues" evidence="1">
    <location>
        <begin position="215"/>
        <end position="225"/>
    </location>
</feature>
<feature type="transmembrane region" description="Helical" evidence="2">
    <location>
        <begin position="107"/>
        <end position="125"/>
    </location>
</feature>
<evidence type="ECO:0000313" key="4">
    <source>
        <dbReference type="Proteomes" id="UP000789595"/>
    </source>
</evidence>
<accession>A0A8J2WXZ2</accession>
<keyword evidence="4" id="KW-1185">Reference proteome</keyword>
<keyword evidence="2" id="KW-1133">Transmembrane helix</keyword>
<dbReference type="AlphaFoldDB" id="A0A8J2WXZ2"/>
<reference evidence="3" key="1">
    <citation type="submission" date="2021-11" db="EMBL/GenBank/DDBJ databases">
        <authorList>
            <consortium name="Genoscope - CEA"/>
            <person name="William W."/>
        </authorList>
    </citation>
    <scope>NUCLEOTIDE SEQUENCE</scope>
</reference>